<evidence type="ECO:0000256" key="1">
    <source>
        <dbReference type="SAM" id="SignalP"/>
    </source>
</evidence>
<comment type="caution">
    <text evidence="2">The sequence shown here is derived from an EMBL/GenBank/DDBJ whole genome shotgun (WGS) entry which is preliminary data.</text>
</comment>
<gene>
    <name evidence="2" type="ORF">A1359_19945</name>
</gene>
<evidence type="ECO:0008006" key="4">
    <source>
        <dbReference type="Google" id="ProtNLM"/>
    </source>
</evidence>
<dbReference type="Proteomes" id="UP000078476">
    <property type="component" value="Unassembled WGS sequence"/>
</dbReference>
<evidence type="ECO:0000313" key="3">
    <source>
        <dbReference type="Proteomes" id="UP000078476"/>
    </source>
</evidence>
<accession>A0A177NSD4</accession>
<evidence type="ECO:0000313" key="2">
    <source>
        <dbReference type="EMBL" id="OAI20977.1"/>
    </source>
</evidence>
<dbReference type="AlphaFoldDB" id="A0A177NSD4"/>
<proteinExistence type="predicted"/>
<reference evidence="2 3" key="1">
    <citation type="submission" date="2016-03" db="EMBL/GenBank/DDBJ databases">
        <authorList>
            <person name="Ploux O."/>
        </authorList>
    </citation>
    <scope>NUCLEOTIDE SEQUENCE [LARGE SCALE GENOMIC DNA]</scope>
    <source>
        <strain evidence="2 3">R-45370</strain>
    </source>
</reference>
<feature type="signal peptide" evidence="1">
    <location>
        <begin position="1"/>
        <end position="25"/>
    </location>
</feature>
<dbReference type="RefSeq" id="WP_066977075.1">
    <property type="nucleotide sequence ID" value="NZ_LUUI01000024.1"/>
</dbReference>
<name>A0A177NSD4_9GAMM</name>
<sequence length="391" mass="39895">MNKNKLLGVAAGVVAALASVSSAQAHQYYNLTGAGAVGSADSAIGFGIANSINGTDGVSANSNGTNRIANGTNTYDPLNPGVNNLIPGTGTAATTATEIPGNLPYMWYSGQHSKATGVTKREHYTGSSVTDNTGNMLSGLSATASDNTSLTLPNGQVLNAPAGANWGTNNTASLWNAYNAKNTGGNAATWGTTMADLPVDGDHPYQAVAGNSTQTSLGLDYGLIHVSCGANTAADNCASLGDILTTITIKNDSDYAANNGLLDVALYRNVDTSLTSDRNAQDTFGASGFQGSSLGDAIWTASMSSVGDTLFYSFIFDQSEWLATGTSGYETNGFYTLVIGAHGGTGAISDAVLYDVLVTTSPVPVPGAVWLFGSVLAGFMGFGRRKQKAVV</sequence>
<keyword evidence="3" id="KW-1185">Reference proteome</keyword>
<protein>
    <recommendedName>
        <fullName evidence="4">PEP-CTERM protein-sorting domain-containing protein</fullName>
    </recommendedName>
</protein>
<organism evidence="2 3">
    <name type="scientific">Methylomonas lenta</name>
    <dbReference type="NCBI Taxonomy" id="980561"/>
    <lineage>
        <taxon>Bacteria</taxon>
        <taxon>Pseudomonadati</taxon>
        <taxon>Pseudomonadota</taxon>
        <taxon>Gammaproteobacteria</taxon>
        <taxon>Methylococcales</taxon>
        <taxon>Methylococcaceae</taxon>
        <taxon>Methylomonas</taxon>
    </lineage>
</organism>
<feature type="chain" id="PRO_5008069486" description="PEP-CTERM protein-sorting domain-containing protein" evidence="1">
    <location>
        <begin position="26"/>
        <end position="391"/>
    </location>
</feature>
<keyword evidence="1" id="KW-0732">Signal</keyword>
<dbReference type="EMBL" id="LUUI01000024">
    <property type="protein sequence ID" value="OAI20977.1"/>
    <property type="molecule type" value="Genomic_DNA"/>
</dbReference>